<reference evidence="5 6" key="1">
    <citation type="journal article" date="2017" name="Genome Announc.">
        <title>Complete Genome Sequences of Two Acetylene-Fermenting Pelobacter acetylenicus Strains.</title>
        <authorList>
            <person name="Sutton J.M."/>
            <person name="Baesman S.M."/>
            <person name="Fierst J.L."/>
            <person name="Poret-Peterson A.T."/>
            <person name="Oremland R.S."/>
            <person name="Dunlap D.S."/>
            <person name="Akob D.M."/>
        </authorList>
    </citation>
    <scope>NUCLEOTIDE SEQUENCE [LARGE SCALE GENOMIC DNA]</scope>
    <source>
        <strain evidence="5 6">SFB93</strain>
    </source>
</reference>
<proteinExistence type="inferred from homology"/>
<dbReference type="SUPFAM" id="SSF53706">
    <property type="entry name" value="Formate dehydrogenase/DMSO reductase, domains 1-3"/>
    <property type="match status" value="1"/>
</dbReference>
<keyword evidence="6" id="KW-1185">Reference proteome</keyword>
<dbReference type="CDD" id="cd02759">
    <property type="entry name" value="MopB_Acetylene-hydratase"/>
    <property type="match status" value="1"/>
</dbReference>
<gene>
    <name evidence="5" type="ORF">A7E78_00110</name>
</gene>
<dbReference type="Gene3D" id="2.20.25.90">
    <property type="entry name" value="ADC-like domains"/>
    <property type="match status" value="1"/>
</dbReference>
<evidence type="ECO:0000259" key="4">
    <source>
        <dbReference type="Pfam" id="PF01568"/>
    </source>
</evidence>
<dbReference type="KEGG" id="pef:A7E78_00110"/>
<dbReference type="InterPro" id="IPR037949">
    <property type="entry name" value="MopB_CT_Acetylene-hydratase"/>
</dbReference>
<keyword evidence="2" id="KW-0479">Metal-binding</keyword>
<dbReference type="GO" id="GO:0016491">
    <property type="term" value="F:oxidoreductase activity"/>
    <property type="evidence" value="ECO:0007669"/>
    <property type="project" value="InterPro"/>
</dbReference>
<evidence type="ECO:0000313" key="5">
    <source>
        <dbReference type="EMBL" id="APG26405.1"/>
    </source>
</evidence>
<dbReference type="Gene3D" id="2.40.40.20">
    <property type="match status" value="1"/>
</dbReference>
<evidence type="ECO:0000313" key="6">
    <source>
        <dbReference type="Proteomes" id="UP000182517"/>
    </source>
</evidence>
<dbReference type="Pfam" id="PF01568">
    <property type="entry name" value="Molydop_binding"/>
    <property type="match status" value="1"/>
</dbReference>
<dbReference type="InterPro" id="IPR041930">
    <property type="entry name" value="Acetylene_hydratase"/>
</dbReference>
<dbReference type="SUPFAM" id="SSF50692">
    <property type="entry name" value="ADC-like"/>
    <property type="match status" value="1"/>
</dbReference>
<feature type="domain" description="Molybdopterin dinucleotide-binding" evidence="4">
    <location>
        <begin position="613"/>
        <end position="682"/>
    </location>
</feature>
<dbReference type="Pfam" id="PF00384">
    <property type="entry name" value="Molybdopterin"/>
    <property type="match status" value="1"/>
</dbReference>
<dbReference type="OrthoDB" id="9810782at2"/>
<accession>A0A1L3GKJ3</accession>
<dbReference type="Gene3D" id="3.40.50.740">
    <property type="match status" value="1"/>
</dbReference>
<dbReference type="STRING" id="1842532.A7E78_00110"/>
<feature type="domain" description="Molybdopterin oxidoreductase" evidence="3">
    <location>
        <begin position="61"/>
        <end position="504"/>
    </location>
</feature>
<dbReference type="InterPro" id="IPR006656">
    <property type="entry name" value="Mopterin_OxRdtase"/>
</dbReference>
<dbReference type="InterPro" id="IPR006657">
    <property type="entry name" value="MoPterin_dinucl-bd_dom"/>
</dbReference>
<dbReference type="AlphaFoldDB" id="A0A1L3GKJ3"/>
<organism evidence="5 6">
    <name type="scientific">Syntrophotalea acetylenivorans</name>
    <dbReference type="NCBI Taxonomy" id="1842532"/>
    <lineage>
        <taxon>Bacteria</taxon>
        <taxon>Pseudomonadati</taxon>
        <taxon>Thermodesulfobacteriota</taxon>
        <taxon>Desulfuromonadia</taxon>
        <taxon>Desulfuromonadales</taxon>
        <taxon>Syntrophotaleaceae</taxon>
        <taxon>Syntrophotalea</taxon>
    </lineage>
</organism>
<dbReference type="Proteomes" id="UP000182517">
    <property type="component" value="Chromosome"/>
</dbReference>
<dbReference type="InterPro" id="IPR050612">
    <property type="entry name" value="Prok_Mopterin_Oxidored"/>
</dbReference>
<evidence type="ECO:0000256" key="2">
    <source>
        <dbReference type="ARBA" id="ARBA00022723"/>
    </source>
</evidence>
<dbReference type="GO" id="GO:0046872">
    <property type="term" value="F:metal ion binding"/>
    <property type="evidence" value="ECO:0007669"/>
    <property type="project" value="UniProtKB-KW"/>
</dbReference>
<dbReference type="EMBL" id="CP015519">
    <property type="protein sequence ID" value="APG26405.1"/>
    <property type="molecule type" value="Genomic_DNA"/>
</dbReference>
<dbReference type="PANTHER" id="PTHR43742">
    <property type="entry name" value="TRIMETHYLAMINE-N-OXIDE REDUCTASE"/>
    <property type="match status" value="1"/>
</dbReference>
<dbReference type="Gene3D" id="3.40.228.10">
    <property type="entry name" value="Dimethylsulfoxide Reductase, domain 2"/>
    <property type="match status" value="1"/>
</dbReference>
<dbReference type="InterPro" id="IPR009010">
    <property type="entry name" value="Asp_de-COase-like_dom_sf"/>
</dbReference>
<dbReference type="GO" id="GO:0043546">
    <property type="term" value="F:molybdopterin cofactor binding"/>
    <property type="evidence" value="ECO:0007669"/>
    <property type="project" value="InterPro"/>
</dbReference>
<dbReference type="GO" id="GO:0018818">
    <property type="term" value="F:acetylene hydratase activity"/>
    <property type="evidence" value="ECO:0007669"/>
    <property type="project" value="InterPro"/>
</dbReference>
<sequence length="732" mass="81847">MASKKHVACQSCDINCVVEAVVKDDGKIQTKSISEPHPTTPPNSICMKSVNADTIRTHKDRVLYPLKNVGSKRGEQRWERISWDQALDEIAEKLKKIIAKYGPESLGVSQTEINQQSECGTLRRFMNLLGSPNWTAAMYMCIGNTAGVHRVTHGSYSFASFADSNCLLFIGKNLSNHNWVSQFNDLKAALKRGCKLIVLDPRRTKVAEMADIWLPLRYGTDAALFLGMINVIINEQLYDKEFVENWCVGFEELKERVQEYPLDKVAEITGCDAEEIRKAAVMFATEGPASIPWAVSTDMQKNSTSAIRAQCILRAITGSLKQGAELLGLPHSEFVSVSQIQMHEALPEEKKKIQLGTERYPLLTYTGMSAFEEPSARVYGEENRYFHNMAAFMANPTDMFTAMASEKPYPVKAFFTFASNALMGFANQENALAGLMNQELVVCYDQFINPTAQLADYILPGDHWLERPVVTPNWEGIPFANTSQQVVEPAGEAKDEYYVVRELAIRMGLEEHFPWKDRAELMNYRISPTGKDWEEFQKQFTYPSNIPDYFAPGGVGVATPSGKVELYSSVLEGLGYDPLPYYKEPEQTPISDPELAKEYPLTLFAGLREDPGFNSCYMQEGPLRNVEPDPVALLHPKTAQSLGLPSGEWIWVETTHGRLKLLLKHDGAQPEGTIRIPHGRWCPEQEGGPETGFSGAMLHNDAMVLSDDDWNLDPEQGLPNLRGGILAKAYKC</sequence>
<evidence type="ECO:0008006" key="7">
    <source>
        <dbReference type="Google" id="ProtNLM"/>
    </source>
</evidence>
<evidence type="ECO:0000256" key="1">
    <source>
        <dbReference type="ARBA" id="ARBA00010312"/>
    </source>
</evidence>
<evidence type="ECO:0000259" key="3">
    <source>
        <dbReference type="Pfam" id="PF00384"/>
    </source>
</evidence>
<dbReference type="CDD" id="cd02781">
    <property type="entry name" value="MopB_CT_Acetylene-hydratase"/>
    <property type="match status" value="1"/>
</dbReference>
<comment type="similarity">
    <text evidence="1">Belongs to the prokaryotic molybdopterin-containing oxidoreductase family.</text>
</comment>
<name>A0A1L3GKJ3_9BACT</name>
<dbReference type="RefSeq" id="WP_072282365.1">
    <property type="nucleotide sequence ID" value="NZ_CP015519.1"/>
</dbReference>
<protein>
    <recommendedName>
        <fullName evidence="7">Acetylene hydratase</fullName>
    </recommendedName>
</protein>